<evidence type="ECO:0000256" key="6">
    <source>
        <dbReference type="ARBA" id="ARBA00022934"/>
    </source>
</evidence>
<feature type="compositionally biased region" description="Basic residues" evidence="10">
    <location>
        <begin position="225"/>
        <end position="245"/>
    </location>
</feature>
<proteinExistence type="predicted"/>
<keyword evidence="6" id="KW-0164">Citrullination</keyword>
<organism evidence="11 12">
    <name type="scientific">Ectocarpus siliculosus</name>
    <name type="common">Brown alga</name>
    <name type="synonym">Conferva siliculosa</name>
    <dbReference type="NCBI Taxonomy" id="2880"/>
    <lineage>
        <taxon>Eukaryota</taxon>
        <taxon>Sar</taxon>
        <taxon>Stramenopiles</taxon>
        <taxon>Ochrophyta</taxon>
        <taxon>PX clade</taxon>
        <taxon>Phaeophyceae</taxon>
        <taxon>Ectocarpales</taxon>
        <taxon>Ectocarpaceae</taxon>
        <taxon>Ectocarpus</taxon>
    </lineage>
</organism>
<evidence type="ECO:0000256" key="4">
    <source>
        <dbReference type="ARBA" id="ARBA00022454"/>
    </source>
</evidence>
<evidence type="ECO:0000256" key="3">
    <source>
        <dbReference type="ARBA" id="ARBA00016738"/>
    </source>
</evidence>
<evidence type="ECO:0000256" key="5">
    <source>
        <dbReference type="ARBA" id="ARBA00022553"/>
    </source>
</evidence>
<reference evidence="11 12" key="1">
    <citation type="journal article" date="2010" name="Nature">
        <title>The Ectocarpus genome and the independent evolution of multicellularity in brown algae.</title>
        <authorList>
            <person name="Cock J.M."/>
            <person name="Sterck L."/>
            <person name="Rouze P."/>
            <person name="Scornet D."/>
            <person name="Allen A.E."/>
            <person name="Amoutzias G."/>
            <person name="Anthouard V."/>
            <person name="Artiguenave F."/>
            <person name="Aury J.M."/>
            <person name="Badger J.H."/>
            <person name="Beszteri B."/>
            <person name="Billiau K."/>
            <person name="Bonnet E."/>
            <person name="Bothwell J.H."/>
            <person name="Bowler C."/>
            <person name="Boyen C."/>
            <person name="Brownlee C."/>
            <person name="Carrano C.J."/>
            <person name="Charrier B."/>
            <person name="Cho G.Y."/>
            <person name="Coelho S.M."/>
            <person name="Collen J."/>
            <person name="Corre E."/>
            <person name="Da Silva C."/>
            <person name="Delage L."/>
            <person name="Delaroque N."/>
            <person name="Dittami S.M."/>
            <person name="Doulbeau S."/>
            <person name="Elias M."/>
            <person name="Farnham G."/>
            <person name="Gachon C.M."/>
            <person name="Gschloessl B."/>
            <person name="Heesch S."/>
            <person name="Jabbari K."/>
            <person name="Jubin C."/>
            <person name="Kawai H."/>
            <person name="Kimura K."/>
            <person name="Kloareg B."/>
            <person name="Kupper F.C."/>
            <person name="Lang D."/>
            <person name="Le Bail A."/>
            <person name="Leblanc C."/>
            <person name="Lerouge P."/>
            <person name="Lohr M."/>
            <person name="Lopez P.J."/>
            <person name="Martens C."/>
            <person name="Maumus F."/>
            <person name="Michel G."/>
            <person name="Miranda-Saavedra D."/>
            <person name="Morales J."/>
            <person name="Moreau H."/>
            <person name="Motomura T."/>
            <person name="Nagasato C."/>
            <person name="Napoli C.A."/>
            <person name="Nelson D.R."/>
            <person name="Nyvall-Collen P."/>
            <person name="Peters A.F."/>
            <person name="Pommier C."/>
            <person name="Potin P."/>
            <person name="Poulain J."/>
            <person name="Quesneville H."/>
            <person name="Read B."/>
            <person name="Rensing S.A."/>
            <person name="Ritter A."/>
            <person name="Rousvoal S."/>
            <person name="Samanta M."/>
            <person name="Samson G."/>
            <person name="Schroeder D.C."/>
            <person name="Segurens B."/>
            <person name="Strittmatter M."/>
            <person name="Tonon T."/>
            <person name="Tregear J.W."/>
            <person name="Valentin K."/>
            <person name="von Dassow P."/>
            <person name="Yamagishi T."/>
            <person name="Van de Peer Y."/>
            <person name="Wincker P."/>
        </authorList>
    </citation>
    <scope>NUCLEOTIDE SEQUENCE [LARGE SCALE GENOMIC DNA]</scope>
    <source>
        <strain evidence="12">Ec32 / CCAP1310/4</strain>
    </source>
</reference>
<dbReference type="OrthoDB" id="10423129at2759"/>
<dbReference type="GO" id="GO:0005694">
    <property type="term" value="C:chromosome"/>
    <property type="evidence" value="ECO:0007669"/>
    <property type="project" value="UniProtKB-SubCell"/>
</dbReference>
<feature type="compositionally biased region" description="Polar residues" evidence="10">
    <location>
        <begin position="214"/>
        <end position="223"/>
    </location>
</feature>
<dbReference type="InterPro" id="IPR026570">
    <property type="entry name" value="CCDC86"/>
</dbReference>
<comment type="subcellular location">
    <subcellularLocation>
        <location evidence="1">Chromosome</location>
    </subcellularLocation>
    <subcellularLocation>
        <location evidence="2">Nucleus</location>
        <location evidence="2">Nucleolus</location>
    </subcellularLocation>
</comment>
<evidence type="ECO:0000313" key="11">
    <source>
        <dbReference type="EMBL" id="CBJ33423.1"/>
    </source>
</evidence>
<gene>
    <name evidence="11" type="ORF">Esi_0479_0012</name>
</gene>
<keyword evidence="7" id="KW-0175">Coiled coil</keyword>
<evidence type="ECO:0000256" key="7">
    <source>
        <dbReference type="ARBA" id="ARBA00023054"/>
    </source>
</evidence>
<evidence type="ECO:0000256" key="2">
    <source>
        <dbReference type="ARBA" id="ARBA00004604"/>
    </source>
</evidence>
<dbReference type="STRING" id="2880.D7G2I9"/>
<evidence type="ECO:0000313" key="12">
    <source>
        <dbReference type="Proteomes" id="UP000002630"/>
    </source>
</evidence>
<feature type="region of interest" description="Disordered" evidence="10">
    <location>
        <begin position="1"/>
        <end position="162"/>
    </location>
</feature>
<dbReference type="EMBL" id="FN648684">
    <property type="protein sequence ID" value="CBJ33423.1"/>
    <property type="molecule type" value="Genomic_DNA"/>
</dbReference>
<evidence type="ECO:0000256" key="10">
    <source>
        <dbReference type="SAM" id="MobiDB-lite"/>
    </source>
</evidence>
<feature type="region of interest" description="Disordered" evidence="10">
    <location>
        <begin position="192"/>
        <end position="245"/>
    </location>
</feature>
<evidence type="ECO:0000256" key="8">
    <source>
        <dbReference type="ARBA" id="ARBA00023242"/>
    </source>
</evidence>
<keyword evidence="4" id="KW-0158">Chromosome</keyword>
<accession>D7G2I9</accession>
<dbReference type="Proteomes" id="UP000002630">
    <property type="component" value="Linkage Group LG26"/>
</dbReference>
<dbReference type="EMBL" id="FN649751">
    <property type="protein sequence ID" value="CBJ33423.1"/>
    <property type="molecule type" value="Genomic_DNA"/>
</dbReference>
<comment type="function">
    <text evidence="9">Required for proper chromosome segregation during mitosis and error-free mitotic progression.</text>
</comment>
<dbReference type="InParanoid" id="D7G2I9"/>
<dbReference type="GO" id="GO:0005730">
    <property type="term" value="C:nucleolus"/>
    <property type="evidence" value="ECO:0007669"/>
    <property type="project" value="UniProtKB-SubCell"/>
</dbReference>
<evidence type="ECO:0000256" key="9">
    <source>
        <dbReference type="ARBA" id="ARBA00093307"/>
    </source>
</evidence>
<dbReference type="PANTHER" id="PTHR13557">
    <property type="entry name" value="COILED-COIL DOMAIN-CONTAINING PROTEIN 86"/>
    <property type="match status" value="1"/>
</dbReference>
<sequence length="264" mass="28835">MRTRSREGTGGGEPVEAEALVSLPLQPPRSSKKRKAASSGSSGPTTPAATKKSKEVANSLEPPAPTAPEAITPGKAGEKEGESQSKTKKSASKAGEHDVAAVGGKEGQSLGKDKDGKRAHDGPITAADRMGVAPKGRCVSGRDWKARNQSQRASMQRTTATETLSSSWAKKLEIKAKRQAIMAMEKEMRDAKLQEIEDKKQEKLEREKRRQQNEMKNTTYQTISKTHKMKTMSKKQLRQIKKRQINSRTGEVEFVSPWGGGKKK</sequence>
<dbReference type="AlphaFoldDB" id="D7G2I9"/>
<feature type="compositionally biased region" description="Basic and acidic residues" evidence="10">
    <location>
        <begin position="111"/>
        <end position="121"/>
    </location>
</feature>
<keyword evidence="5" id="KW-0597">Phosphoprotein</keyword>
<dbReference type="PANTHER" id="PTHR13557:SF1">
    <property type="entry name" value="COILED-COIL DOMAIN-CONTAINING PROTEIN 86"/>
    <property type="match status" value="1"/>
</dbReference>
<feature type="compositionally biased region" description="Basic and acidic residues" evidence="10">
    <location>
        <begin position="192"/>
        <end position="213"/>
    </location>
</feature>
<feature type="compositionally biased region" description="Polar residues" evidence="10">
    <location>
        <begin position="147"/>
        <end position="162"/>
    </location>
</feature>
<evidence type="ECO:0000256" key="1">
    <source>
        <dbReference type="ARBA" id="ARBA00004286"/>
    </source>
</evidence>
<keyword evidence="8" id="KW-0539">Nucleus</keyword>
<name>D7G2I9_ECTSI</name>
<keyword evidence="12" id="KW-1185">Reference proteome</keyword>
<feature type="compositionally biased region" description="Basic and acidic residues" evidence="10">
    <location>
        <begin position="76"/>
        <end position="85"/>
    </location>
</feature>
<protein>
    <recommendedName>
        <fullName evidence="3">Coiled-coil domain-containing protein 86</fullName>
    </recommendedName>
</protein>
<dbReference type="eggNOG" id="KOG4538">
    <property type="taxonomic scope" value="Eukaryota"/>
</dbReference>